<evidence type="ECO:0000313" key="3">
    <source>
        <dbReference type="Proteomes" id="UP000305539"/>
    </source>
</evidence>
<feature type="signal peptide" evidence="1">
    <location>
        <begin position="1"/>
        <end position="22"/>
    </location>
</feature>
<protein>
    <submittedName>
        <fullName evidence="2">Uncharacterized protein</fullName>
    </submittedName>
</protein>
<reference evidence="2 3" key="1">
    <citation type="submission" date="2019-04" db="EMBL/GenBank/DDBJ databases">
        <title>Trinickia sp. 7GSK02, isolated from subtropical forest soil.</title>
        <authorList>
            <person name="Gao Z.-H."/>
            <person name="Qiu L.-H."/>
        </authorList>
    </citation>
    <scope>NUCLEOTIDE SEQUENCE [LARGE SCALE GENOMIC DNA]</scope>
    <source>
        <strain evidence="2 3">7GSK02</strain>
    </source>
</reference>
<gene>
    <name evidence="2" type="ORF">FAZ69_21240</name>
</gene>
<dbReference type="Proteomes" id="UP000305539">
    <property type="component" value="Unassembled WGS sequence"/>
</dbReference>
<dbReference type="AlphaFoldDB" id="A0A4U1HZW1"/>
<sequence>MKMLAAHIICVFFVSLSAPTRAAVICDSTSKNCKFFINNSGALIDATSGKTIALDVGNTGMMADVSVYRYGAQYTLIRESNSNDHAIIAVPISQNGNDIGFKIAYYISIDMIASSGKQQAKWSGKKVISEFRKINGEIWTTSEKLLDNVAIKITHASGFPETTIYIATDELGDSEHCFAPFRKDGNNFPTEFISCRKVNTLLTDGENVFSGTIGNIPVEMALSNRGDSLSGKYRYLRQNSGWIDLRGVISKNGEVSIGELDRSTEAVTASFSGVVRDGALSGHWVSADGRRALPFELYVQGFADN</sequence>
<keyword evidence="1" id="KW-0732">Signal</keyword>
<comment type="caution">
    <text evidence="2">The sequence shown here is derived from an EMBL/GenBank/DDBJ whole genome shotgun (WGS) entry which is preliminary data.</text>
</comment>
<evidence type="ECO:0000256" key="1">
    <source>
        <dbReference type="SAM" id="SignalP"/>
    </source>
</evidence>
<accession>A0A4U1HZW1</accession>
<proteinExistence type="predicted"/>
<evidence type="ECO:0000313" key="2">
    <source>
        <dbReference type="EMBL" id="TKC85856.1"/>
    </source>
</evidence>
<keyword evidence="3" id="KW-1185">Reference proteome</keyword>
<name>A0A4U1HZW1_9BURK</name>
<feature type="chain" id="PRO_5020235495" evidence="1">
    <location>
        <begin position="23"/>
        <end position="305"/>
    </location>
</feature>
<organism evidence="2 3">
    <name type="scientific">Trinickia terrae</name>
    <dbReference type="NCBI Taxonomy" id="2571161"/>
    <lineage>
        <taxon>Bacteria</taxon>
        <taxon>Pseudomonadati</taxon>
        <taxon>Pseudomonadota</taxon>
        <taxon>Betaproteobacteria</taxon>
        <taxon>Burkholderiales</taxon>
        <taxon>Burkholderiaceae</taxon>
        <taxon>Trinickia</taxon>
    </lineage>
</organism>
<dbReference type="OrthoDB" id="8779060at2"/>
<dbReference type="EMBL" id="SWJE01000012">
    <property type="protein sequence ID" value="TKC85856.1"/>
    <property type="molecule type" value="Genomic_DNA"/>
</dbReference>
<dbReference type="RefSeq" id="WP_136897073.1">
    <property type="nucleotide sequence ID" value="NZ_SWJE01000012.1"/>
</dbReference>